<feature type="domain" description="YgjP-like metallopeptidase" evidence="1">
    <location>
        <begin position="20"/>
        <end position="228"/>
    </location>
</feature>
<dbReference type="GO" id="GO:0016787">
    <property type="term" value="F:hydrolase activity"/>
    <property type="evidence" value="ECO:0007669"/>
    <property type="project" value="UniProtKB-KW"/>
</dbReference>
<comment type="caution">
    <text evidence="2">The sequence shown here is derived from an EMBL/GenBank/DDBJ whole genome shotgun (WGS) entry which is preliminary data.</text>
</comment>
<dbReference type="AlphaFoldDB" id="A0A0M2PWM9"/>
<reference evidence="2" key="1">
    <citation type="submission" date="2012-04" db="EMBL/GenBank/DDBJ databases">
        <authorList>
            <person name="Borisov I.G."/>
            <person name="Ivanikova N.V."/>
            <person name="Pinevich A.V."/>
        </authorList>
    </citation>
    <scope>NUCLEOTIDE SEQUENCE</scope>
    <source>
        <strain evidence="2">CALU 1027</strain>
    </source>
</reference>
<dbReference type="PANTHER" id="PTHR30399">
    <property type="entry name" value="UNCHARACTERIZED PROTEIN YGJP"/>
    <property type="match status" value="1"/>
</dbReference>
<dbReference type="RefSeq" id="WP_017712555.1">
    <property type="nucleotide sequence ID" value="NZ_KB235937.1"/>
</dbReference>
<dbReference type="PANTHER" id="PTHR30399:SF1">
    <property type="entry name" value="UTP PYROPHOSPHATASE"/>
    <property type="match status" value="1"/>
</dbReference>
<dbReference type="OrthoDB" id="9811177at2"/>
<dbReference type="eggNOG" id="COG1451">
    <property type="taxonomic scope" value="Bacteria"/>
</dbReference>
<dbReference type="STRING" id="317619.GCA_000332315_02133"/>
<dbReference type="InterPro" id="IPR002725">
    <property type="entry name" value="YgjP-like_metallopeptidase"/>
</dbReference>
<organism evidence="2 3">
    <name type="scientific">Prochlorothrix hollandica PCC 9006 = CALU 1027</name>
    <dbReference type="NCBI Taxonomy" id="317619"/>
    <lineage>
        <taxon>Bacteria</taxon>
        <taxon>Bacillati</taxon>
        <taxon>Cyanobacteriota</taxon>
        <taxon>Cyanophyceae</taxon>
        <taxon>Prochlorotrichales</taxon>
        <taxon>Prochlorotrichaceae</taxon>
        <taxon>Prochlorothrix</taxon>
    </lineage>
</organism>
<protein>
    <submittedName>
        <fullName evidence="2">Metal-dependent hydrolase</fullName>
    </submittedName>
</protein>
<evidence type="ECO:0000259" key="1">
    <source>
        <dbReference type="Pfam" id="PF01863"/>
    </source>
</evidence>
<dbReference type="Proteomes" id="UP000034681">
    <property type="component" value="Unassembled WGS sequence"/>
</dbReference>
<dbReference type="Pfam" id="PF01863">
    <property type="entry name" value="YgjP-like"/>
    <property type="match status" value="1"/>
</dbReference>
<keyword evidence="2" id="KW-0378">Hydrolase</keyword>
<sequence length="235" mass="27302">MIVRCVRDIEYQLLPGSLRKTTDIVIERDGRVTVRPPVDYTPEQVDAVVESKRLWIYRNLAQWKNLNTSAVVREWVNGETFLYLGRNYRLALVLDQDSPLTLKGGRFCLHRTVIDQGGTSAAQQVFAAYLTDKGQKYLCDRVNYFSPKTGVQPTSIKIKDLGYRWASCGITGRLNFHWKCMMAPPTIIDYIIVHELCHFHYRNHSNAFWNEVDKVMPDYRDRKEWLRKNGASLTV</sequence>
<evidence type="ECO:0000313" key="2">
    <source>
        <dbReference type="EMBL" id="KKI99088.1"/>
    </source>
</evidence>
<dbReference type="Gene3D" id="3.30.2010.10">
    <property type="entry name" value="Metalloproteases ('zincins'), catalytic domain"/>
    <property type="match status" value="1"/>
</dbReference>
<proteinExistence type="predicted"/>
<gene>
    <name evidence="2" type="ORF">PROH_14985</name>
</gene>
<keyword evidence="3" id="KW-1185">Reference proteome</keyword>
<dbReference type="EMBL" id="AJTX02000006">
    <property type="protein sequence ID" value="KKI99088.1"/>
    <property type="molecule type" value="Genomic_DNA"/>
</dbReference>
<name>A0A0M2PWM9_PROHO</name>
<evidence type="ECO:0000313" key="3">
    <source>
        <dbReference type="Proteomes" id="UP000034681"/>
    </source>
</evidence>
<dbReference type="CDD" id="cd07344">
    <property type="entry name" value="M48_yhfN_like"/>
    <property type="match status" value="1"/>
</dbReference>
<dbReference type="InterPro" id="IPR053136">
    <property type="entry name" value="UTP_pyrophosphatase-like"/>
</dbReference>
<accession>A0A0M2PWM9</accession>